<accession>A0A8X8G6P2</accession>
<evidence type="ECO:0000313" key="2">
    <source>
        <dbReference type="Proteomes" id="UP000887300"/>
    </source>
</evidence>
<proteinExistence type="predicted"/>
<sequence length="130" mass="14228">MTFVFRFSTVAVVIVLATKVGFVAVDVAHREEGLPIEKRVARLLDEATRCRAEWEESFEGSARMVQYVSIVRHRLTKIFDWLAASVVERSRVFAGIFVGASHAVSGFLLSMDGGKPGHLLAITHAKGGAL</sequence>
<name>A0A8X8G6P2_ACIFI</name>
<dbReference type="RefSeq" id="WP_215886219.1">
    <property type="nucleotide sequence ID" value="NZ_CP134225.1"/>
</dbReference>
<evidence type="ECO:0000313" key="1">
    <source>
        <dbReference type="EMBL" id="MBU2722669.1"/>
    </source>
</evidence>
<reference evidence="1" key="1">
    <citation type="journal article" date="2021" name="ISME J.">
        <title>Genomic evolution of the class Acidithiobacillia: deep-branching Proteobacteria living in extreme acidic conditions.</title>
        <authorList>
            <person name="Moya-Beltran A."/>
            <person name="Beard S."/>
            <person name="Rojas-Villalobos C."/>
            <person name="Issotta F."/>
            <person name="Gallardo Y."/>
            <person name="Ulloa R."/>
            <person name="Giaveno A."/>
            <person name="Degli Esposti M."/>
            <person name="Johnson D.B."/>
            <person name="Quatrini R."/>
        </authorList>
    </citation>
    <scope>NUCLEOTIDE SEQUENCE</scope>
    <source>
        <strain evidence="1">DSM 583</strain>
    </source>
</reference>
<organism evidence="1 2">
    <name type="scientific">Acidithiobacillus ferridurans</name>
    <dbReference type="NCBI Taxonomy" id="1232575"/>
    <lineage>
        <taxon>Bacteria</taxon>
        <taxon>Pseudomonadati</taxon>
        <taxon>Pseudomonadota</taxon>
        <taxon>Acidithiobacillia</taxon>
        <taxon>Acidithiobacillales</taxon>
        <taxon>Acidithiobacillaceae</taxon>
        <taxon>Acidithiobacillus</taxon>
    </lineage>
</organism>
<dbReference type="AlphaFoldDB" id="A0A8X8G6P2"/>
<dbReference type="Proteomes" id="UP000887300">
    <property type="component" value="Unassembled WGS sequence"/>
</dbReference>
<dbReference type="EMBL" id="JABBHS010000170">
    <property type="protein sequence ID" value="MBU2722669.1"/>
    <property type="molecule type" value="Genomic_DNA"/>
</dbReference>
<protein>
    <submittedName>
        <fullName evidence="1">Uncharacterized protein</fullName>
    </submittedName>
</protein>
<gene>
    <name evidence="1" type="ORF">HF568_05485</name>
</gene>
<comment type="caution">
    <text evidence="1">The sequence shown here is derived from an EMBL/GenBank/DDBJ whole genome shotgun (WGS) entry which is preliminary data.</text>
</comment>